<evidence type="ECO:0000256" key="4">
    <source>
        <dbReference type="ARBA" id="ARBA00022670"/>
    </source>
</evidence>
<dbReference type="PANTHER" id="PTHR11533:SF174">
    <property type="entry name" value="PUROMYCIN-SENSITIVE AMINOPEPTIDASE-RELATED"/>
    <property type="match status" value="1"/>
</dbReference>
<dbReference type="GO" id="GO:0016020">
    <property type="term" value="C:membrane"/>
    <property type="evidence" value="ECO:0007669"/>
    <property type="project" value="TreeGrafter"/>
</dbReference>
<dbReference type="CDD" id="cd09601">
    <property type="entry name" value="M1_APN-Q_like"/>
    <property type="match status" value="1"/>
</dbReference>
<feature type="signal peptide" evidence="13">
    <location>
        <begin position="1"/>
        <end position="19"/>
    </location>
</feature>
<dbReference type="GO" id="GO:0006508">
    <property type="term" value="P:proteolysis"/>
    <property type="evidence" value="ECO:0007669"/>
    <property type="project" value="UniProtKB-KW"/>
</dbReference>
<accession>A0A1K2HM87</accession>
<feature type="domain" description="Peptidase M1 membrane alanine aminopeptidase" evidence="14">
    <location>
        <begin position="243"/>
        <end position="448"/>
    </location>
</feature>
<dbReference type="Pfam" id="PF17900">
    <property type="entry name" value="Peptidase_M1_N"/>
    <property type="match status" value="1"/>
</dbReference>
<evidence type="ECO:0000313" key="18">
    <source>
        <dbReference type="Proteomes" id="UP000186513"/>
    </source>
</evidence>
<comment type="similarity">
    <text evidence="2 12">Belongs to the peptidase M1 family.</text>
</comment>
<feature type="active site" description="Proton acceptor" evidence="9">
    <location>
        <position position="317"/>
    </location>
</feature>
<keyword evidence="5 10" id="KW-0479">Metal-binding</keyword>
<evidence type="ECO:0000256" key="13">
    <source>
        <dbReference type="SAM" id="SignalP"/>
    </source>
</evidence>
<feature type="domain" description="Aminopeptidase N-like N-terminal" evidence="16">
    <location>
        <begin position="31"/>
        <end position="208"/>
    </location>
</feature>
<evidence type="ECO:0000256" key="11">
    <source>
        <dbReference type="PIRSR" id="PIRSR634016-4"/>
    </source>
</evidence>
<dbReference type="PANTHER" id="PTHR11533">
    <property type="entry name" value="PROTEASE M1 ZINC METALLOPROTEASE"/>
    <property type="match status" value="1"/>
</dbReference>
<name>A0A1K2HM87_9NEIS</name>
<dbReference type="STRING" id="1121279.SAMN02745887_02602"/>
<gene>
    <name evidence="17" type="ORF">SAMN02745887_02602</name>
</gene>
<dbReference type="GO" id="GO:0005737">
    <property type="term" value="C:cytoplasm"/>
    <property type="evidence" value="ECO:0007669"/>
    <property type="project" value="TreeGrafter"/>
</dbReference>
<evidence type="ECO:0000256" key="12">
    <source>
        <dbReference type="RuleBase" id="RU364040"/>
    </source>
</evidence>
<dbReference type="GO" id="GO:0016285">
    <property type="term" value="F:alanyl aminopeptidase activity"/>
    <property type="evidence" value="ECO:0007669"/>
    <property type="project" value="UniProtKB-EC"/>
</dbReference>
<dbReference type="Pfam" id="PF11838">
    <property type="entry name" value="ERAP1_C"/>
    <property type="match status" value="1"/>
</dbReference>
<protein>
    <recommendedName>
        <fullName evidence="12">Aminopeptidase</fullName>
        <ecNumber evidence="12">3.4.11.-</ecNumber>
    </recommendedName>
</protein>
<dbReference type="InterPro" id="IPR050344">
    <property type="entry name" value="Peptidase_M1_aminopeptidases"/>
</dbReference>
<feature type="binding site" evidence="10">
    <location>
        <position position="339"/>
    </location>
    <ligand>
        <name>Zn(2+)</name>
        <dbReference type="ChEBI" id="CHEBI:29105"/>
        <note>catalytic</note>
    </ligand>
</feature>
<keyword evidence="4 12" id="KW-0645">Protease</keyword>
<evidence type="ECO:0000256" key="2">
    <source>
        <dbReference type="ARBA" id="ARBA00010136"/>
    </source>
</evidence>
<comment type="cofactor">
    <cofactor evidence="10 12">
        <name>Zn(2+)</name>
        <dbReference type="ChEBI" id="CHEBI:29105"/>
    </cofactor>
    <text evidence="10 12">Binds 1 zinc ion per subunit.</text>
</comment>
<evidence type="ECO:0000256" key="9">
    <source>
        <dbReference type="PIRSR" id="PIRSR634016-1"/>
    </source>
</evidence>
<dbReference type="Pfam" id="PF01433">
    <property type="entry name" value="Peptidase_M1"/>
    <property type="match status" value="1"/>
</dbReference>
<evidence type="ECO:0000256" key="1">
    <source>
        <dbReference type="ARBA" id="ARBA00000098"/>
    </source>
</evidence>
<sequence>MKRLSTLALLALLALPTLAAPLPMRLPDVAVPLAYQLSLEVNPNQPRHRGDVVIDLEVRKPSRTLRLNATDIAVHAAQLEMDGRRYPARAKVLDDNLLELQFAQRLPKGRAKLSLRFGGAIQDKDVAGLFRQQEGGDWYAFTQFEATSARMAFPSFDEPGWKVPWTLALTVPEQLTAVANTPMLRELKTKPGWKRVEFQTSKPMPSYLLAFGVGPFDIVPGGKVGNTALRYITPRGRAADARYAASVTPAIVRELEAYFGMPYPYEKLDSLVLPLTVGFGAMENAGLITYASGLILAKPEEETAGFKRDYVAVAAHELAHQWFGNYVTMAWWDDLWLNESFASWMGDKITARLMPDWHWDSSVQFSRANAMRVDRLASARRVHQPVLVNQDLGGAFDGITYDKGQTVLAMFETWLGEARFQAGVRRYMDRHAWGNATGADFIAALSAGDAELAEAFASFIEQPGIPRLDVQLLCDAQPRLRIRQARFLPLGSQAKAEQLWQIPLTVRSPAGQTQLLLKSASAELPLPDASCPAWVLANVNGVGYYRAVYAPGQLRTLLREAPLNVNETLALLNDAGAQTESGDLPLADALDLAEQFASHQRREVVEAARDLLLKAEVLIGPAEAAAYAQRWQRAFGERARALGLLSKPGDSEDDRLLRAALLEKVAKLGQDRVLRDQAGKLTQAWLRDKTSLDPASRRTVLRSAALEGDRALFDALLQAVESTSNRNERDDLYAALASFSRPELAEAARQLMLNPRHDLRETRRMLRVQNEDAVLREGALRFVLREFPALSQRMAKDAPGGLPRDFNGFCSEDKAAELAAFFGPKASRYDGGEATLRQSLESIRLCAAFRAAQSAHLQAALATP</sequence>
<dbReference type="AlphaFoldDB" id="A0A1K2HM87"/>
<dbReference type="PRINTS" id="PR00756">
    <property type="entry name" value="ALADIPTASE"/>
</dbReference>
<keyword evidence="6 12" id="KW-0378">Hydrolase</keyword>
<feature type="binding site" evidence="10">
    <location>
        <position position="320"/>
    </location>
    <ligand>
        <name>Zn(2+)</name>
        <dbReference type="ChEBI" id="CHEBI:29105"/>
        <note>catalytic</note>
    </ligand>
</feature>
<reference evidence="17 18" key="1">
    <citation type="submission" date="2016-11" db="EMBL/GenBank/DDBJ databases">
        <authorList>
            <person name="Jaros S."/>
            <person name="Januszkiewicz K."/>
            <person name="Wedrychowicz H."/>
        </authorList>
    </citation>
    <scope>NUCLEOTIDE SEQUENCE [LARGE SCALE GENOMIC DNA]</scope>
    <source>
        <strain evidence="17 18">DSM 18899</strain>
    </source>
</reference>
<evidence type="ECO:0000256" key="10">
    <source>
        <dbReference type="PIRSR" id="PIRSR634016-3"/>
    </source>
</evidence>
<dbReference type="FunFam" id="1.10.390.10:FF:000013">
    <property type="entry name" value="Aminopeptidase N"/>
    <property type="match status" value="1"/>
</dbReference>
<evidence type="ECO:0000256" key="6">
    <source>
        <dbReference type="ARBA" id="ARBA00022801"/>
    </source>
</evidence>
<evidence type="ECO:0000256" key="8">
    <source>
        <dbReference type="ARBA" id="ARBA00023049"/>
    </source>
</evidence>
<feature type="chain" id="PRO_5012543677" description="Aminopeptidase" evidence="13">
    <location>
        <begin position="20"/>
        <end position="864"/>
    </location>
</feature>
<dbReference type="OrthoDB" id="100605at2"/>
<keyword evidence="7 10" id="KW-0862">Zinc</keyword>
<dbReference type="Gene3D" id="1.25.50.20">
    <property type="match status" value="1"/>
</dbReference>
<dbReference type="InterPro" id="IPR042097">
    <property type="entry name" value="Aminopeptidase_N-like_N_sf"/>
</dbReference>
<dbReference type="GO" id="GO:0043171">
    <property type="term" value="P:peptide catabolic process"/>
    <property type="evidence" value="ECO:0007669"/>
    <property type="project" value="TreeGrafter"/>
</dbReference>
<dbReference type="GO" id="GO:0070006">
    <property type="term" value="F:metalloaminopeptidase activity"/>
    <property type="evidence" value="ECO:0007669"/>
    <property type="project" value="TreeGrafter"/>
</dbReference>
<keyword evidence="3 12" id="KW-0031">Aminopeptidase</keyword>
<keyword evidence="18" id="KW-1185">Reference proteome</keyword>
<dbReference type="InterPro" id="IPR024571">
    <property type="entry name" value="ERAP1-like_C_dom"/>
</dbReference>
<dbReference type="InterPro" id="IPR027268">
    <property type="entry name" value="Peptidase_M4/M1_CTD_sf"/>
</dbReference>
<dbReference type="InterPro" id="IPR034016">
    <property type="entry name" value="M1_APN-typ"/>
</dbReference>
<feature type="binding site" evidence="10">
    <location>
        <position position="316"/>
    </location>
    <ligand>
        <name>Zn(2+)</name>
        <dbReference type="ChEBI" id="CHEBI:29105"/>
        <note>catalytic</note>
    </ligand>
</feature>
<comment type="catalytic activity">
    <reaction evidence="1">
        <text>Release of an N-terminal amino acid, Xaa-|-Yaa- from a peptide, amide or arylamide. Xaa is preferably Ala, but may be most amino acids including Pro (slow action). When a terminal hydrophobic residue is followed by a prolyl residue, the two may be released as an intact Xaa-Pro dipeptide.</text>
        <dbReference type="EC" id="3.4.11.2"/>
    </reaction>
</comment>
<dbReference type="EMBL" id="FPKR01000010">
    <property type="protein sequence ID" value="SFZ77805.1"/>
    <property type="molecule type" value="Genomic_DNA"/>
</dbReference>
<dbReference type="GO" id="GO:0042277">
    <property type="term" value="F:peptide binding"/>
    <property type="evidence" value="ECO:0007669"/>
    <property type="project" value="TreeGrafter"/>
</dbReference>
<dbReference type="EC" id="3.4.11.-" evidence="12"/>
<dbReference type="Proteomes" id="UP000186513">
    <property type="component" value="Unassembled WGS sequence"/>
</dbReference>
<dbReference type="InterPro" id="IPR014782">
    <property type="entry name" value="Peptidase_M1_dom"/>
</dbReference>
<keyword evidence="8 12" id="KW-0482">Metalloprotease</keyword>
<dbReference type="Gene3D" id="2.60.40.1730">
    <property type="entry name" value="tricorn interacting facor f3 domain"/>
    <property type="match status" value="1"/>
</dbReference>
<evidence type="ECO:0000259" key="15">
    <source>
        <dbReference type="Pfam" id="PF11838"/>
    </source>
</evidence>
<organism evidence="17 18">
    <name type="scientific">Chitinimonas taiwanensis DSM 18899</name>
    <dbReference type="NCBI Taxonomy" id="1121279"/>
    <lineage>
        <taxon>Bacteria</taxon>
        <taxon>Pseudomonadati</taxon>
        <taxon>Pseudomonadota</taxon>
        <taxon>Betaproteobacteria</taxon>
        <taxon>Neisseriales</taxon>
        <taxon>Chitinibacteraceae</taxon>
        <taxon>Chitinimonas</taxon>
    </lineage>
</organism>
<feature type="domain" description="ERAP1-like C-terminal" evidence="15">
    <location>
        <begin position="534"/>
        <end position="844"/>
    </location>
</feature>
<evidence type="ECO:0000256" key="5">
    <source>
        <dbReference type="ARBA" id="ARBA00022723"/>
    </source>
</evidence>
<dbReference type="Gene3D" id="2.60.40.1910">
    <property type="match status" value="1"/>
</dbReference>
<dbReference type="InterPro" id="IPR001930">
    <property type="entry name" value="Peptidase_M1"/>
</dbReference>
<evidence type="ECO:0000256" key="7">
    <source>
        <dbReference type="ARBA" id="ARBA00022833"/>
    </source>
</evidence>
<dbReference type="GO" id="GO:0005615">
    <property type="term" value="C:extracellular space"/>
    <property type="evidence" value="ECO:0007669"/>
    <property type="project" value="TreeGrafter"/>
</dbReference>
<dbReference type="Gene3D" id="1.10.390.10">
    <property type="entry name" value="Neutral Protease Domain 2"/>
    <property type="match status" value="1"/>
</dbReference>
<dbReference type="SUPFAM" id="SSF63737">
    <property type="entry name" value="Leukotriene A4 hydrolase N-terminal domain"/>
    <property type="match status" value="1"/>
</dbReference>
<evidence type="ECO:0000259" key="16">
    <source>
        <dbReference type="Pfam" id="PF17900"/>
    </source>
</evidence>
<dbReference type="InterPro" id="IPR045357">
    <property type="entry name" value="Aminopeptidase_N-like_N"/>
</dbReference>
<dbReference type="SUPFAM" id="SSF55486">
    <property type="entry name" value="Metalloproteases ('zincins'), catalytic domain"/>
    <property type="match status" value="1"/>
</dbReference>
<dbReference type="GO" id="GO:0008270">
    <property type="term" value="F:zinc ion binding"/>
    <property type="evidence" value="ECO:0007669"/>
    <property type="project" value="UniProtKB-UniRule"/>
</dbReference>
<proteinExistence type="inferred from homology"/>
<keyword evidence="13" id="KW-0732">Signal</keyword>
<evidence type="ECO:0000259" key="14">
    <source>
        <dbReference type="Pfam" id="PF01433"/>
    </source>
</evidence>
<evidence type="ECO:0000313" key="17">
    <source>
        <dbReference type="EMBL" id="SFZ77805.1"/>
    </source>
</evidence>
<evidence type="ECO:0000256" key="3">
    <source>
        <dbReference type="ARBA" id="ARBA00022438"/>
    </source>
</evidence>
<dbReference type="RefSeq" id="WP_072429108.1">
    <property type="nucleotide sequence ID" value="NZ_FPKR01000010.1"/>
</dbReference>
<feature type="site" description="Transition state stabilizer" evidence="11">
    <location>
        <position position="401"/>
    </location>
</feature>